<comment type="caution">
    <text evidence="1">The sequence shown here is derived from an EMBL/GenBank/DDBJ whole genome shotgun (WGS) entry which is preliminary data.</text>
</comment>
<dbReference type="VEuPathDB" id="FungiDB:FUN_017542"/>
<dbReference type="Pfam" id="PF19114">
    <property type="entry name" value="EsV_1_7_cys"/>
    <property type="match status" value="4"/>
</dbReference>
<evidence type="ECO:0000313" key="1">
    <source>
        <dbReference type="EMBL" id="PKC01674.1"/>
    </source>
</evidence>
<reference evidence="1 2" key="2">
    <citation type="submission" date="2017-09" db="EMBL/GenBank/DDBJ databases">
        <title>Extensive intraspecific genome diversity in a model arbuscular mycorrhizal fungus.</title>
        <authorList>
            <person name="Chen E.C."/>
            <person name="Morin E."/>
            <person name="Beaudet D."/>
            <person name="Noel J."/>
            <person name="Ndikumana S."/>
            <person name="Charron P."/>
            <person name="St-Onge C."/>
            <person name="Giorgi J."/>
            <person name="Grigoriev I.V."/>
            <person name="Roux C."/>
            <person name="Martin F.M."/>
            <person name="Corradi N."/>
        </authorList>
    </citation>
    <scope>NUCLEOTIDE SEQUENCE [LARGE SCALE GENOMIC DNA]</scope>
    <source>
        <strain evidence="1 2">A5</strain>
    </source>
</reference>
<accession>A0A2N0P4C5</accession>
<protein>
    <submittedName>
        <fullName evidence="1">Uncharacterized protein</fullName>
    </submittedName>
</protein>
<gene>
    <name evidence="1" type="ORF">RhiirA5_426318</name>
</gene>
<sequence length="349" mass="39155">MSSSISKDKHVSDIEEEVRKKLGPINHNDSLRQIYPEESLFDDILRRIKNTGLVVDSNEVMRCEYISTILYTAVSLLKDLLILPQMTVTGAESSGRDLIYRASFGPKDSKAPRYCATHKPVGYVNVKTQCQEDGCYKFPHLGFSSSKATSCVTHMKDGMIHLRVRKCLEPGCTTRAVFNVVGLDKGKFCAKRAKHKKPEMIDIQTKICKYSGCQKKALFAVEGHHKLSVSTICYKVSRCFTHKDKGMIAQFSRLCMISDCKRPATHGLSNPISKLALNNATKIGEASLSEKLFTAYGPNFTCILILWDIAQALGIPTLFIRYNPDSYGMFNGITKDSNDRERKQELLYA</sequence>
<dbReference type="VEuPathDB" id="FungiDB:RhiirFUN_022851"/>
<dbReference type="EMBL" id="LLXJ01001544">
    <property type="protein sequence ID" value="PKC01674.1"/>
    <property type="molecule type" value="Genomic_DNA"/>
</dbReference>
<reference evidence="1 2" key="1">
    <citation type="submission" date="2016-04" db="EMBL/GenBank/DDBJ databases">
        <title>Genome analyses suggest a sexual origin of heterokaryosis in a supposedly ancient asexual fungus.</title>
        <authorList>
            <person name="Ropars J."/>
            <person name="Sedzielewska K."/>
            <person name="Noel J."/>
            <person name="Charron P."/>
            <person name="Farinelli L."/>
            <person name="Marton T."/>
            <person name="Kruger M."/>
            <person name="Pelin A."/>
            <person name="Brachmann A."/>
            <person name="Corradi N."/>
        </authorList>
    </citation>
    <scope>NUCLEOTIDE SEQUENCE [LARGE SCALE GENOMIC DNA]</scope>
    <source>
        <strain evidence="1 2">A5</strain>
    </source>
</reference>
<name>A0A2N0P4C5_9GLOM</name>
<dbReference type="Proteomes" id="UP000232722">
    <property type="component" value="Unassembled WGS sequence"/>
</dbReference>
<dbReference type="InterPro" id="IPR043822">
    <property type="entry name" value="EsV_1_7_cys"/>
</dbReference>
<organism evidence="1 2">
    <name type="scientific">Rhizophagus irregularis</name>
    <dbReference type="NCBI Taxonomy" id="588596"/>
    <lineage>
        <taxon>Eukaryota</taxon>
        <taxon>Fungi</taxon>
        <taxon>Fungi incertae sedis</taxon>
        <taxon>Mucoromycota</taxon>
        <taxon>Glomeromycotina</taxon>
        <taxon>Glomeromycetes</taxon>
        <taxon>Glomerales</taxon>
        <taxon>Glomeraceae</taxon>
        <taxon>Rhizophagus</taxon>
    </lineage>
</organism>
<evidence type="ECO:0000313" key="2">
    <source>
        <dbReference type="Proteomes" id="UP000232722"/>
    </source>
</evidence>
<proteinExistence type="predicted"/>
<dbReference type="AlphaFoldDB" id="A0A2N0P4C5"/>
<dbReference type="VEuPathDB" id="FungiDB:RhiirA1_445617"/>
<dbReference type="SMART" id="SM01425">
    <property type="entry name" value="EsV_1_7"/>
    <property type="match status" value="4"/>
</dbReference>